<dbReference type="STRING" id="1050174.CEPID_04840"/>
<keyword evidence="1" id="KW-1133">Transmembrane helix</keyword>
<evidence type="ECO:0000256" key="1">
    <source>
        <dbReference type="SAM" id="Phobius"/>
    </source>
</evidence>
<protein>
    <recommendedName>
        <fullName evidence="4">EcsC protein family</fullName>
    </recommendedName>
</protein>
<accession>A0A0G3GTG6</accession>
<dbReference type="PATRIC" id="fig|1050174.4.peg.981"/>
<dbReference type="EMBL" id="CP011541">
    <property type="protein sequence ID" value="AKK02838.1"/>
    <property type="molecule type" value="Genomic_DNA"/>
</dbReference>
<reference evidence="2 3" key="1">
    <citation type="submission" date="2015-05" db="EMBL/GenBank/DDBJ databases">
        <title>Complete genome sequence of Corynebacterium epidermidicanis DSM 45586, isolated from the skin of a dog suffering from pruritus.</title>
        <authorList>
            <person name="Ruckert C."/>
            <person name="Albersmeier A."/>
            <person name="Winkler A."/>
            <person name="Tauch A."/>
        </authorList>
    </citation>
    <scope>NUCLEOTIDE SEQUENCE [LARGE SCALE GENOMIC DNA]</scope>
    <source>
        <strain evidence="2 3">DSM 45586</strain>
    </source>
</reference>
<organism evidence="2 3">
    <name type="scientific">Corynebacterium epidermidicanis</name>
    <dbReference type="NCBI Taxonomy" id="1050174"/>
    <lineage>
        <taxon>Bacteria</taxon>
        <taxon>Bacillati</taxon>
        <taxon>Actinomycetota</taxon>
        <taxon>Actinomycetes</taxon>
        <taxon>Mycobacteriales</taxon>
        <taxon>Corynebacteriaceae</taxon>
        <taxon>Corynebacterium</taxon>
    </lineage>
</organism>
<evidence type="ECO:0000313" key="2">
    <source>
        <dbReference type="EMBL" id="AKK02838.1"/>
    </source>
</evidence>
<feature type="transmembrane region" description="Helical" evidence="1">
    <location>
        <begin position="197"/>
        <end position="215"/>
    </location>
</feature>
<dbReference type="RefSeq" id="WP_236684297.1">
    <property type="nucleotide sequence ID" value="NZ_CP011541.1"/>
</dbReference>
<feature type="transmembrane region" description="Helical" evidence="1">
    <location>
        <begin position="133"/>
        <end position="152"/>
    </location>
</feature>
<keyword evidence="3" id="KW-1185">Reference proteome</keyword>
<evidence type="ECO:0000313" key="3">
    <source>
        <dbReference type="Proteomes" id="UP000035368"/>
    </source>
</evidence>
<keyword evidence="1" id="KW-0812">Transmembrane</keyword>
<dbReference type="AlphaFoldDB" id="A0A0G3GTG6"/>
<name>A0A0G3GTG6_9CORY</name>
<dbReference type="Proteomes" id="UP000035368">
    <property type="component" value="Chromosome"/>
</dbReference>
<gene>
    <name evidence="2" type="ORF">CEPID_04840</name>
</gene>
<proteinExistence type="predicted"/>
<keyword evidence="1" id="KW-0472">Membrane</keyword>
<sequence length="280" mass="29328">MTNPTITDAIGSDPTALQDRAGVTGRMFISALDRAVHFQTSAIENYVKWVRGNNPTATPAQIQQIMDTHFKNLAGGAGGSAGAAAAIPGIGFLTGAAAIGAESLVFVDTAAFYTMASAHLRGVDIRNAERRRALILVALLGASGSAIIDAFVGDLSQEGPTSTASLLARFTAPKLGEVNNRLGRLAMKKVTKSIQKAWLGKIMPLGIGAVLGTLANRKLATKVIENARESFGPLPVAFAQPAPTPEETKLAAAEAGTATKETLLERIDPRDWKIPLFGKK</sequence>
<dbReference type="KEGG" id="cei:CEPID_04840"/>
<evidence type="ECO:0008006" key="4">
    <source>
        <dbReference type="Google" id="ProtNLM"/>
    </source>
</evidence>